<dbReference type="Pfam" id="PF00443">
    <property type="entry name" value="UCH"/>
    <property type="match status" value="1"/>
</dbReference>
<reference evidence="10 11" key="1">
    <citation type="journal article" date="2018" name="IMA Fungus">
        <title>IMA Genome-F 10: Nine draft genome sequences of Claviceps purpurea s.lat., including C. arundinis, C. humidiphila, and C. cf. spartinae, pseudomolecules for the pitch canker pathogen Fusarium circinatum, draft genome of Davidsoniella eucalypti, Grosmannia galeiformis, Quambalaria eucalypti, and Teratosphaeria destructans.</title>
        <authorList>
            <person name="Wingfield B.D."/>
            <person name="Liu M."/>
            <person name="Nguyen H.D."/>
            <person name="Lane F.A."/>
            <person name="Morgan S.W."/>
            <person name="De Vos L."/>
            <person name="Wilken P.M."/>
            <person name="Duong T.A."/>
            <person name="Aylward J."/>
            <person name="Coetzee M.P."/>
            <person name="Dadej K."/>
            <person name="De Beer Z.W."/>
            <person name="Findlay W."/>
            <person name="Havenga M."/>
            <person name="Kolarik M."/>
            <person name="Menzies J.G."/>
            <person name="Naidoo K."/>
            <person name="Pochopski O."/>
            <person name="Shoukouhi P."/>
            <person name="Santana Q.C."/>
            <person name="Seifert K.A."/>
            <person name="Soal N."/>
            <person name="Steenkamp E.T."/>
            <person name="Tatham C.T."/>
            <person name="van der Nest M.A."/>
            <person name="Wingfield M.J."/>
        </authorList>
    </citation>
    <scope>NUCLEOTIDE SEQUENCE [LARGE SCALE GENOMIC DNA]</scope>
    <source>
        <strain evidence="10">CMW44962</strain>
    </source>
</reference>
<evidence type="ECO:0000256" key="3">
    <source>
        <dbReference type="ARBA" id="ARBA00012759"/>
    </source>
</evidence>
<dbReference type="SUPFAM" id="SSF54001">
    <property type="entry name" value="Cysteine proteinases"/>
    <property type="match status" value="1"/>
</dbReference>
<dbReference type="InterPro" id="IPR050164">
    <property type="entry name" value="Peptidase_C19"/>
</dbReference>
<evidence type="ECO:0000256" key="4">
    <source>
        <dbReference type="ARBA" id="ARBA00022670"/>
    </source>
</evidence>
<evidence type="ECO:0000256" key="6">
    <source>
        <dbReference type="ARBA" id="ARBA00022801"/>
    </source>
</evidence>
<dbReference type="PANTHER" id="PTHR24006:SF758">
    <property type="entry name" value="UBIQUITIN CARBOXYL-TERMINAL HYDROLASE 36"/>
    <property type="match status" value="1"/>
</dbReference>
<dbReference type="CDD" id="cd02257">
    <property type="entry name" value="Peptidase_C19"/>
    <property type="match status" value="1"/>
</dbReference>
<dbReference type="InterPro" id="IPR001394">
    <property type="entry name" value="Peptidase_C19_UCH"/>
</dbReference>
<feature type="compositionally biased region" description="Low complexity" evidence="8">
    <location>
        <begin position="79"/>
        <end position="97"/>
    </location>
</feature>
<dbReference type="GO" id="GO:0016579">
    <property type="term" value="P:protein deubiquitination"/>
    <property type="evidence" value="ECO:0007669"/>
    <property type="project" value="InterPro"/>
</dbReference>
<dbReference type="GO" id="GO:0005634">
    <property type="term" value="C:nucleus"/>
    <property type="evidence" value="ECO:0007669"/>
    <property type="project" value="TreeGrafter"/>
</dbReference>
<dbReference type="Gene3D" id="3.90.70.10">
    <property type="entry name" value="Cysteine proteinases"/>
    <property type="match status" value="1"/>
</dbReference>
<dbReference type="PROSITE" id="PS50235">
    <property type="entry name" value="USP_3"/>
    <property type="match status" value="1"/>
</dbReference>
<dbReference type="AlphaFoldDB" id="A0A9W7SZK5"/>
<keyword evidence="5" id="KW-0833">Ubl conjugation pathway</keyword>
<comment type="similarity">
    <text evidence="2">Belongs to the peptidase C19 family.</text>
</comment>
<dbReference type="InterPro" id="IPR038765">
    <property type="entry name" value="Papain-like_cys_pep_sf"/>
</dbReference>
<dbReference type="GO" id="GO:0004843">
    <property type="term" value="F:cysteine-type deubiquitinase activity"/>
    <property type="evidence" value="ECO:0007669"/>
    <property type="project" value="UniProtKB-EC"/>
</dbReference>
<accession>A0A9W7SZK5</accession>
<sequence>MSEANIGKAQKGQSKIPGLTAASPAPLPSRFAFEAPDSHLTNRKRRLEIFAPEPASKRFAGTNAWTSPVSHFAPRSTEALPDSPPLSASLASPATPAEDSDRSLPVVEDEQEPAFDLPQDASEANCQQVASTRGLKGRIEKRYLRWPSIVQSTRIRGLMNPGFNCYRNAVLQCLLQQPLMFRYLDLLPCSCDRDHHDDQTLSQCSVCALRTLFHAYWLSDDRFIPESGPVMELQRFNRALLVGRDIPASHDMLEDFNTGAQSDAYDFLRFVLERCQAQSVAEKERLSQDDLFKVEHETEWLCDQCGQITKAVGGAELSQGVGLSVNINHPPGWDLRYYLQAAHTTTVENIRCYSEHCRATGGYDMDGKNASGEYMTAGKTRVKRAYVTRSPEILVIRLMLFDWQAEGQVKIMDRVALEEYLDLGEFCREARATELYRLDGVVAHGGSGVANSGHYVCAIRERDGRTFCVCSDDEPVTRSRGGTIEELMCPTYGYGSPAQPYLLFYSRVHDHDY</sequence>
<evidence type="ECO:0000256" key="8">
    <source>
        <dbReference type="SAM" id="MobiDB-lite"/>
    </source>
</evidence>
<proteinExistence type="inferred from homology"/>
<dbReference type="OrthoDB" id="289038at2759"/>
<dbReference type="EMBL" id="RIBY02000247">
    <property type="protein sequence ID" value="KAH9844695.1"/>
    <property type="molecule type" value="Genomic_DNA"/>
</dbReference>
<keyword evidence="4" id="KW-0645">Protease</keyword>
<gene>
    <name evidence="10" type="ORF">Tdes44962_MAKER07169</name>
</gene>
<evidence type="ECO:0000256" key="1">
    <source>
        <dbReference type="ARBA" id="ARBA00000707"/>
    </source>
</evidence>
<dbReference type="PANTHER" id="PTHR24006">
    <property type="entry name" value="UBIQUITIN CARBOXYL-TERMINAL HYDROLASE"/>
    <property type="match status" value="1"/>
</dbReference>
<dbReference type="GO" id="GO:0005829">
    <property type="term" value="C:cytosol"/>
    <property type="evidence" value="ECO:0007669"/>
    <property type="project" value="TreeGrafter"/>
</dbReference>
<name>A0A9W7SZK5_9PEZI</name>
<evidence type="ECO:0000259" key="9">
    <source>
        <dbReference type="PROSITE" id="PS50235"/>
    </source>
</evidence>
<keyword evidence="7" id="KW-0788">Thiol protease</keyword>
<evidence type="ECO:0000313" key="11">
    <source>
        <dbReference type="Proteomes" id="UP001138500"/>
    </source>
</evidence>
<protein>
    <recommendedName>
        <fullName evidence="3">ubiquitinyl hydrolase 1</fullName>
        <ecNumber evidence="3">3.4.19.12</ecNumber>
    </recommendedName>
</protein>
<evidence type="ECO:0000256" key="2">
    <source>
        <dbReference type="ARBA" id="ARBA00009085"/>
    </source>
</evidence>
<feature type="region of interest" description="Disordered" evidence="8">
    <location>
        <begin position="1"/>
        <end position="111"/>
    </location>
</feature>
<dbReference type="GO" id="GO:0006508">
    <property type="term" value="P:proteolysis"/>
    <property type="evidence" value="ECO:0007669"/>
    <property type="project" value="UniProtKB-KW"/>
</dbReference>
<comment type="caution">
    <text evidence="10">The sequence shown here is derived from an EMBL/GenBank/DDBJ whole genome shotgun (WGS) entry which is preliminary data.</text>
</comment>
<evidence type="ECO:0000313" key="10">
    <source>
        <dbReference type="EMBL" id="KAH9844695.1"/>
    </source>
</evidence>
<dbReference type="InterPro" id="IPR028889">
    <property type="entry name" value="USP"/>
</dbReference>
<dbReference type="InterPro" id="IPR018200">
    <property type="entry name" value="USP_CS"/>
</dbReference>
<keyword evidence="6" id="KW-0378">Hydrolase</keyword>
<evidence type="ECO:0000256" key="5">
    <source>
        <dbReference type="ARBA" id="ARBA00022786"/>
    </source>
</evidence>
<dbReference type="PROSITE" id="PS00973">
    <property type="entry name" value="USP_2"/>
    <property type="match status" value="1"/>
</dbReference>
<feature type="domain" description="USP" evidence="9">
    <location>
        <begin position="156"/>
        <end position="508"/>
    </location>
</feature>
<dbReference type="Proteomes" id="UP001138500">
    <property type="component" value="Unassembled WGS sequence"/>
</dbReference>
<organism evidence="10 11">
    <name type="scientific">Teratosphaeria destructans</name>
    <dbReference type="NCBI Taxonomy" id="418781"/>
    <lineage>
        <taxon>Eukaryota</taxon>
        <taxon>Fungi</taxon>
        <taxon>Dikarya</taxon>
        <taxon>Ascomycota</taxon>
        <taxon>Pezizomycotina</taxon>
        <taxon>Dothideomycetes</taxon>
        <taxon>Dothideomycetidae</taxon>
        <taxon>Mycosphaerellales</taxon>
        <taxon>Teratosphaeriaceae</taxon>
        <taxon>Teratosphaeria</taxon>
    </lineage>
</organism>
<comment type="catalytic activity">
    <reaction evidence="1">
        <text>Thiol-dependent hydrolysis of ester, thioester, amide, peptide and isopeptide bonds formed by the C-terminal Gly of ubiquitin (a 76-residue protein attached to proteins as an intracellular targeting signal).</text>
        <dbReference type="EC" id="3.4.19.12"/>
    </reaction>
</comment>
<evidence type="ECO:0000256" key="7">
    <source>
        <dbReference type="ARBA" id="ARBA00022807"/>
    </source>
</evidence>
<keyword evidence="11" id="KW-1185">Reference proteome</keyword>
<reference evidence="10 11" key="2">
    <citation type="journal article" date="2021" name="Curr. Genet.">
        <title>Genetic response to nitrogen starvation in the aggressive Eucalyptus foliar pathogen Teratosphaeria destructans.</title>
        <authorList>
            <person name="Havenga M."/>
            <person name="Wingfield B.D."/>
            <person name="Wingfield M.J."/>
            <person name="Dreyer L.L."/>
            <person name="Roets F."/>
            <person name="Aylward J."/>
        </authorList>
    </citation>
    <scope>NUCLEOTIDE SEQUENCE [LARGE SCALE GENOMIC DNA]</scope>
    <source>
        <strain evidence="10">CMW44962</strain>
    </source>
</reference>
<dbReference type="EC" id="3.4.19.12" evidence="3"/>